<feature type="region of interest" description="Disordered" evidence="1">
    <location>
        <begin position="102"/>
        <end position="122"/>
    </location>
</feature>
<keyword evidence="2" id="KW-1133">Transmembrane helix</keyword>
<gene>
    <name evidence="3" type="ORF">GALL_362550</name>
</gene>
<evidence type="ECO:0000313" key="3">
    <source>
        <dbReference type="EMBL" id="OIQ81965.1"/>
    </source>
</evidence>
<proteinExistence type="predicted"/>
<reference evidence="3" key="1">
    <citation type="submission" date="2016-10" db="EMBL/GenBank/DDBJ databases">
        <title>Sequence of Gallionella enrichment culture.</title>
        <authorList>
            <person name="Poehlein A."/>
            <person name="Muehling M."/>
            <person name="Daniel R."/>
        </authorList>
    </citation>
    <scope>NUCLEOTIDE SEQUENCE</scope>
</reference>
<evidence type="ECO:0000256" key="2">
    <source>
        <dbReference type="SAM" id="Phobius"/>
    </source>
</evidence>
<feature type="transmembrane region" description="Helical" evidence="2">
    <location>
        <begin position="130"/>
        <end position="152"/>
    </location>
</feature>
<comment type="caution">
    <text evidence="3">The sequence shown here is derived from an EMBL/GenBank/DDBJ whole genome shotgun (WGS) entry which is preliminary data.</text>
</comment>
<accession>A0A1J5R1C5</accession>
<sequence length="260" mass="27220">MSPPWRPPRSLGTAASVVEKTIVSAACQIPRVFPHDGRRVLESAPVLPEHHHLAHPTPVDVRAARSFEVLDEGVPLLVGSGPVDGPGPRPSALSTTDLARTVESDPISHQEGPMATSTAPRRPGAAARRFGYLVAALVDGALLYAANVWPGWGAVPFLTPETRLVLGLVNASILVSAAANLVYLVTDPRWLKALGDVATTGVGIAALVRIRTVFPFAFTDTSVDWNLVANVLLVVGIVGSAIAIVVALVTFVRSIAAPPV</sequence>
<protein>
    <submittedName>
        <fullName evidence="3">Uncharacterized protein</fullName>
    </submittedName>
</protein>
<name>A0A1J5R1C5_9ZZZZ</name>
<feature type="transmembrane region" description="Helical" evidence="2">
    <location>
        <begin position="164"/>
        <end position="185"/>
    </location>
</feature>
<feature type="transmembrane region" description="Helical" evidence="2">
    <location>
        <begin position="230"/>
        <end position="252"/>
    </location>
</feature>
<keyword evidence="2" id="KW-0812">Transmembrane</keyword>
<dbReference type="AlphaFoldDB" id="A0A1J5R1C5"/>
<organism evidence="3">
    <name type="scientific">mine drainage metagenome</name>
    <dbReference type="NCBI Taxonomy" id="410659"/>
    <lineage>
        <taxon>unclassified sequences</taxon>
        <taxon>metagenomes</taxon>
        <taxon>ecological metagenomes</taxon>
    </lineage>
</organism>
<dbReference type="EMBL" id="MLJW01000860">
    <property type="protein sequence ID" value="OIQ81965.1"/>
    <property type="molecule type" value="Genomic_DNA"/>
</dbReference>
<keyword evidence="2" id="KW-0472">Membrane</keyword>
<feature type="transmembrane region" description="Helical" evidence="2">
    <location>
        <begin position="197"/>
        <end position="218"/>
    </location>
</feature>
<evidence type="ECO:0000256" key="1">
    <source>
        <dbReference type="SAM" id="MobiDB-lite"/>
    </source>
</evidence>